<name>A0A8S0V8Q2_OLEEU</name>
<dbReference type="PANTHER" id="PTHR19305">
    <property type="entry name" value="SYNAPTOSOMAL ASSOCIATED PROTEIN"/>
    <property type="match status" value="1"/>
</dbReference>
<dbReference type="SMART" id="SM00397">
    <property type="entry name" value="t_SNARE"/>
    <property type="match status" value="2"/>
</dbReference>
<comment type="similarity">
    <text evidence="2">Belongs to the SNAP-25 family.</text>
</comment>
<dbReference type="InterPro" id="IPR044766">
    <property type="entry name" value="NPSN/SNAP25-like_N_SNARE"/>
</dbReference>
<dbReference type="Proteomes" id="UP000594638">
    <property type="component" value="Unassembled WGS sequence"/>
</dbReference>
<evidence type="ECO:0000313" key="9">
    <source>
        <dbReference type="Proteomes" id="UP000594638"/>
    </source>
</evidence>
<feature type="domain" description="T-SNARE coiled-coil homology" evidence="7">
    <location>
        <begin position="260"/>
        <end position="322"/>
    </location>
</feature>
<dbReference type="GO" id="GO:0031201">
    <property type="term" value="C:SNARE complex"/>
    <property type="evidence" value="ECO:0007669"/>
    <property type="project" value="InterPro"/>
</dbReference>
<evidence type="ECO:0000256" key="1">
    <source>
        <dbReference type="ARBA" id="ARBA00004370"/>
    </source>
</evidence>
<dbReference type="Gramene" id="OE9A120507T4">
    <property type="protein sequence ID" value="OE9A120507C4"/>
    <property type="gene ID" value="OE9A120507"/>
</dbReference>
<dbReference type="PANTHER" id="PTHR19305:SF40">
    <property type="entry name" value="SNAP25 HOMOLOGOUS PROTEIN SNAP30-RELATED"/>
    <property type="match status" value="1"/>
</dbReference>
<dbReference type="Pfam" id="PF12352">
    <property type="entry name" value="V-SNARE_C"/>
    <property type="match status" value="1"/>
</dbReference>
<gene>
    <name evidence="8" type="ORF">OLEA9_A120507</name>
</gene>
<comment type="caution">
    <text evidence="8">The sequence shown here is derived from an EMBL/GenBank/DDBJ whole genome shotgun (WGS) entry which is preliminary data.</text>
</comment>
<dbReference type="GO" id="GO:0015031">
    <property type="term" value="P:protein transport"/>
    <property type="evidence" value="ECO:0007669"/>
    <property type="project" value="UniProtKB-KW"/>
</dbReference>
<dbReference type="FunFam" id="1.20.5.110:FF:000031">
    <property type="entry name" value="SNAP25 homologous protein SNAP33"/>
    <property type="match status" value="1"/>
</dbReference>
<dbReference type="GO" id="GO:0016192">
    <property type="term" value="P:vesicle-mediated transport"/>
    <property type="evidence" value="ECO:0007669"/>
    <property type="project" value="UniProtKB-ARBA"/>
</dbReference>
<feature type="region of interest" description="Disordered" evidence="6">
    <location>
        <begin position="1"/>
        <end position="107"/>
    </location>
</feature>
<evidence type="ECO:0000313" key="8">
    <source>
        <dbReference type="EMBL" id="CAA3026532.1"/>
    </source>
</evidence>
<protein>
    <submittedName>
        <fullName evidence="8">SNAP25 homologous SNAP30</fullName>
    </submittedName>
</protein>
<dbReference type="GO" id="GO:0005886">
    <property type="term" value="C:plasma membrane"/>
    <property type="evidence" value="ECO:0007669"/>
    <property type="project" value="TreeGrafter"/>
</dbReference>
<evidence type="ECO:0000256" key="4">
    <source>
        <dbReference type="ARBA" id="ARBA00022927"/>
    </source>
</evidence>
<dbReference type="SUPFAM" id="SSF58038">
    <property type="entry name" value="SNARE fusion complex"/>
    <property type="match status" value="2"/>
</dbReference>
<keyword evidence="3" id="KW-0813">Transport</keyword>
<dbReference type="OrthoDB" id="19261at2759"/>
<dbReference type="EMBL" id="CACTIH010009164">
    <property type="protein sequence ID" value="CAA3026532.1"/>
    <property type="molecule type" value="Genomic_DNA"/>
</dbReference>
<feature type="compositionally biased region" description="Polar residues" evidence="6">
    <location>
        <begin position="57"/>
        <end position="69"/>
    </location>
</feature>
<reference evidence="8 9" key="1">
    <citation type="submission" date="2019-12" db="EMBL/GenBank/DDBJ databases">
        <authorList>
            <person name="Alioto T."/>
            <person name="Alioto T."/>
            <person name="Gomez Garrido J."/>
        </authorList>
    </citation>
    <scope>NUCLEOTIDE SEQUENCE [LARGE SCALE GENOMIC DNA]</scope>
</reference>
<evidence type="ECO:0000256" key="5">
    <source>
        <dbReference type="ARBA" id="ARBA00023136"/>
    </source>
</evidence>
<dbReference type="GO" id="GO:0005484">
    <property type="term" value="F:SNAP receptor activity"/>
    <property type="evidence" value="ECO:0007669"/>
    <property type="project" value="InterPro"/>
</dbReference>
<keyword evidence="5" id="KW-0472">Membrane</keyword>
<dbReference type="Gene3D" id="1.20.5.110">
    <property type="match status" value="2"/>
</dbReference>
<sequence>MFGFRKSPASKLPNQNSVDPHNPFDSDVQSDNKPTITTLARTTSSNPFESDTESDNEPTITPKRTTSSEPVLVTPDLKSTPFDDDEDDFGRGASSSTPYSSRNKQNNNFQGRIDLESMSIQELESCAVNKAEETTNSVNNCLRIAEDIRQDGVRTLETLHRQGEQIRGTHIMVVDVDRDLSRGEKLLNDLGSMFSLPWKPKKTSDIKGPLTSRALTYENDRGKQSSSFQRERLGLDPAPKGRPVSRTPPLNPTNALQKVEVEKENQDDAFSELSNILGELKGMATDMGSELDRQNKDLSYLQDDVDELGSRVKGANQRARRLIGK</sequence>
<accession>A0A8S0V8Q2</accession>
<evidence type="ECO:0000259" key="7">
    <source>
        <dbReference type="PROSITE" id="PS50192"/>
    </source>
</evidence>
<evidence type="ECO:0000256" key="6">
    <source>
        <dbReference type="SAM" id="MobiDB-lite"/>
    </source>
</evidence>
<keyword evidence="9" id="KW-1185">Reference proteome</keyword>
<evidence type="ECO:0000256" key="3">
    <source>
        <dbReference type="ARBA" id="ARBA00022448"/>
    </source>
</evidence>
<dbReference type="CDD" id="cd15861">
    <property type="entry name" value="SNARE_SNAP25N_23N_29N_SEC9N"/>
    <property type="match status" value="1"/>
</dbReference>
<feature type="compositionally biased region" description="Polar residues" evidence="6">
    <location>
        <begin position="93"/>
        <end position="107"/>
    </location>
</feature>
<dbReference type="PROSITE" id="PS50192">
    <property type="entry name" value="T_SNARE"/>
    <property type="match status" value="1"/>
</dbReference>
<evidence type="ECO:0000256" key="2">
    <source>
        <dbReference type="ARBA" id="ARBA00009480"/>
    </source>
</evidence>
<dbReference type="CDD" id="cd15841">
    <property type="entry name" value="SNARE_Qc"/>
    <property type="match status" value="1"/>
</dbReference>
<feature type="region of interest" description="Disordered" evidence="6">
    <location>
        <begin position="201"/>
        <end position="254"/>
    </location>
</feature>
<dbReference type="InterPro" id="IPR000727">
    <property type="entry name" value="T_SNARE_dom"/>
</dbReference>
<dbReference type="FunFam" id="1.20.5.110:FF:000040">
    <property type="entry name" value="SNAP25 homologous protein SNAP33"/>
    <property type="match status" value="1"/>
</dbReference>
<organism evidence="8 9">
    <name type="scientific">Olea europaea subsp. europaea</name>
    <dbReference type="NCBI Taxonomy" id="158383"/>
    <lineage>
        <taxon>Eukaryota</taxon>
        <taxon>Viridiplantae</taxon>
        <taxon>Streptophyta</taxon>
        <taxon>Embryophyta</taxon>
        <taxon>Tracheophyta</taxon>
        <taxon>Spermatophyta</taxon>
        <taxon>Magnoliopsida</taxon>
        <taxon>eudicotyledons</taxon>
        <taxon>Gunneridae</taxon>
        <taxon>Pentapetalae</taxon>
        <taxon>asterids</taxon>
        <taxon>lamiids</taxon>
        <taxon>Lamiales</taxon>
        <taxon>Oleaceae</taxon>
        <taxon>Oleeae</taxon>
        <taxon>Olea</taxon>
    </lineage>
</organism>
<keyword evidence="4" id="KW-0653">Protein transport</keyword>
<dbReference type="AlphaFoldDB" id="A0A8S0V8Q2"/>
<feature type="compositionally biased region" description="Basic and acidic residues" evidence="6">
    <location>
        <begin position="218"/>
        <end position="234"/>
    </location>
</feature>
<feature type="compositionally biased region" description="Polar residues" evidence="6">
    <location>
        <begin position="27"/>
        <end position="49"/>
    </location>
</feature>
<dbReference type="Gramene" id="OE9A120507T1">
    <property type="protein sequence ID" value="OE9A120507C1"/>
    <property type="gene ID" value="OE9A120507"/>
</dbReference>
<comment type="subcellular location">
    <subcellularLocation>
        <location evidence="1">Membrane</location>
    </subcellularLocation>
</comment>
<proteinExistence type="inferred from homology"/>